<name>A0A1H4SBH2_RHOJO</name>
<evidence type="ECO:0000313" key="3">
    <source>
        <dbReference type="Proteomes" id="UP000183407"/>
    </source>
</evidence>
<organism evidence="2 3">
    <name type="scientific">Rhodococcus jostii</name>
    <dbReference type="NCBI Taxonomy" id="132919"/>
    <lineage>
        <taxon>Bacteria</taxon>
        <taxon>Bacillati</taxon>
        <taxon>Actinomycetota</taxon>
        <taxon>Actinomycetes</taxon>
        <taxon>Mycobacteriales</taxon>
        <taxon>Nocardiaceae</taxon>
        <taxon>Rhodococcus</taxon>
    </lineage>
</organism>
<feature type="compositionally biased region" description="Pro residues" evidence="1">
    <location>
        <begin position="140"/>
        <end position="155"/>
    </location>
</feature>
<accession>A0A1H4SBH2</accession>
<protein>
    <submittedName>
        <fullName evidence="2">Uncharacterized protein</fullName>
    </submittedName>
</protein>
<dbReference type="AlphaFoldDB" id="A0A1H4SBH2"/>
<sequence>MSQPIVAPTRKSYDPIGPRVDDTDPVRCLLVPHPMPHLTGENHPPPTNRPAPPTSPPRRSRGSLRCRGSPSPTPLVACHCPGTREQTRACQPTDGLRPGRRAHPDHRRRRRRSSRAACAKRPCSGTRGSAPTTSSWPCSTTPPPPALKSSPPPYPSTSARCADTPSTTSPTGPPPARPPHPHPAQRRRIHPRPGRRPHHRTKPRNLRSTNASPTPNNPNSYGNQRRMLQGVVRIYPRSRNLERVLDPAQDPRESLMGVQTRLRGLSVGIRRTALNSVVHQRHRQFDASSPHENGAVVRMEVKWTLQRGSPWPRGRNCAGQGLLRRSENFPTH</sequence>
<feature type="compositionally biased region" description="Pro residues" evidence="1">
    <location>
        <begin position="43"/>
        <end position="56"/>
    </location>
</feature>
<proteinExistence type="predicted"/>
<gene>
    <name evidence="2" type="ORF">SAMN04490220_1581</name>
</gene>
<feature type="compositionally biased region" description="Low complexity" evidence="1">
    <location>
        <begin position="115"/>
        <end position="139"/>
    </location>
</feature>
<feature type="compositionally biased region" description="Basic residues" evidence="1">
    <location>
        <begin position="179"/>
        <end position="205"/>
    </location>
</feature>
<evidence type="ECO:0000313" key="2">
    <source>
        <dbReference type="EMBL" id="SEC41513.1"/>
    </source>
</evidence>
<feature type="compositionally biased region" description="Basic residues" evidence="1">
    <location>
        <begin position="98"/>
        <end position="114"/>
    </location>
</feature>
<dbReference type="Proteomes" id="UP000183407">
    <property type="component" value="Unassembled WGS sequence"/>
</dbReference>
<reference evidence="3" key="1">
    <citation type="submission" date="2016-10" db="EMBL/GenBank/DDBJ databases">
        <authorList>
            <person name="Varghese N."/>
        </authorList>
    </citation>
    <scope>NUCLEOTIDE SEQUENCE [LARGE SCALE GENOMIC DNA]</scope>
    <source>
        <strain evidence="3">DSM 44719</strain>
    </source>
</reference>
<evidence type="ECO:0000256" key="1">
    <source>
        <dbReference type="SAM" id="MobiDB-lite"/>
    </source>
</evidence>
<feature type="compositionally biased region" description="Low complexity" evidence="1">
    <location>
        <begin position="208"/>
        <end position="220"/>
    </location>
</feature>
<feature type="region of interest" description="Disordered" evidence="1">
    <location>
        <begin position="1"/>
        <end position="224"/>
    </location>
</feature>
<dbReference type="EMBL" id="FNTL01000004">
    <property type="protein sequence ID" value="SEC41513.1"/>
    <property type="molecule type" value="Genomic_DNA"/>
</dbReference>